<dbReference type="EMBL" id="AMQN01010293">
    <property type="status" value="NOT_ANNOTATED_CDS"/>
    <property type="molecule type" value="Genomic_DNA"/>
</dbReference>
<dbReference type="EMBL" id="KB307500">
    <property type="protein sequence ID" value="ELT98873.1"/>
    <property type="molecule type" value="Genomic_DNA"/>
</dbReference>
<keyword evidence="4" id="KW-1185">Reference proteome</keyword>
<evidence type="ECO:0000256" key="1">
    <source>
        <dbReference type="SAM" id="Phobius"/>
    </source>
</evidence>
<feature type="transmembrane region" description="Helical" evidence="1">
    <location>
        <begin position="20"/>
        <end position="42"/>
    </location>
</feature>
<evidence type="ECO:0000313" key="2">
    <source>
        <dbReference type="EMBL" id="ELT98873.1"/>
    </source>
</evidence>
<dbReference type="EMBL" id="AMQN01010292">
    <property type="status" value="NOT_ANNOTATED_CDS"/>
    <property type="molecule type" value="Genomic_DNA"/>
</dbReference>
<keyword evidence="1" id="KW-0812">Transmembrane</keyword>
<gene>
    <name evidence="2" type="ORF">CAPTEDRAFT_195908</name>
</gene>
<organism evidence="2">
    <name type="scientific">Capitella teleta</name>
    <name type="common">Polychaete worm</name>
    <dbReference type="NCBI Taxonomy" id="283909"/>
    <lineage>
        <taxon>Eukaryota</taxon>
        <taxon>Metazoa</taxon>
        <taxon>Spiralia</taxon>
        <taxon>Lophotrochozoa</taxon>
        <taxon>Annelida</taxon>
        <taxon>Polychaeta</taxon>
        <taxon>Sedentaria</taxon>
        <taxon>Scolecida</taxon>
        <taxon>Capitellidae</taxon>
        <taxon>Capitella</taxon>
    </lineage>
</organism>
<dbReference type="EnsemblMetazoa" id="CapteT195908">
    <property type="protein sequence ID" value="CapteP195908"/>
    <property type="gene ID" value="CapteG195908"/>
</dbReference>
<reference evidence="3" key="3">
    <citation type="submission" date="2015-06" db="UniProtKB">
        <authorList>
            <consortium name="EnsemblMetazoa"/>
        </authorList>
    </citation>
    <scope>IDENTIFICATION</scope>
</reference>
<name>R7TYA2_CAPTE</name>
<dbReference type="Proteomes" id="UP000014760">
    <property type="component" value="Unassembled WGS sequence"/>
</dbReference>
<protein>
    <submittedName>
        <fullName evidence="2 3">Uncharacterized protein</fullName>
    </submittedName>
</protein>
<dbReference type="HOGENOM" id="CLU_1867041_0_0_1"/>
<sequence>MGSKTAAPFAKNACPRDVQVLAIVAAIILASFVSTFAFHTLWDDRVEVGKLFGSKAAPALHCDPSHAELSSLFSYFFVRKIRNIRDDMPECDNPTAPVSPVTSQIRTLSSVDEEEVVKLIMRCSVVFLGLIDRSITM</sequence>
<dbReference type="AlphaFoldDB" id="R7TYA2"/>
<accession>R7TYA2</accession>
<reference evidence="2 4" key="2">
    <citation type="journal article" date="2013" name="Nature">
        <title>Insights into bilaterian evolution from three spiralian genomes.</title>
        <authorList>
            <person name="Simakov O."/>
            <person name="Marletaz F."/>
            <person name="Cho S.J."/>
            <person name="Edsinger-Gonzales E."/>
            <person name="Havlak P."/>
            <person name="Hellsten U."/>
            <person name="Kuo D.H."/>
            <person name="Larsson T."/>
            <person name="Lv J."/>
            <person name="Arendt D."/>
            <person name="Savage R."/>
            <person name="Osoegawa K."/>
            <person name="de Jong P."/>
            <person name="Grimwood J."/>
            <person name="Chapman J.A."/>
            <person name="Shapiro H."/>
            <person name="Aerts A."/>
            <person name="Otillar R.P."/>
            <person name="Terry A.Y."/>
            <person name="Boore J.L."/>
            <person name="Grigoriev I.V."/>
            <person name="Lindberg D.R."/>
            <person name="Seaver E.C."/>
            <person name="Weisblat D.A."/>
            <person name="Putnam N.H."/>
            <person name="Rokhsar D.S."/>
        </authorList>
    </citation>
    <scope>NUCLEOTIDE SEQUENCE</scope>
    <source>
        <strain evidence="2 4">I ESC-2004</strain>
    </source>
</reference>
<keyword evidence="1" id="KW-1133">Transmembrane helix</keyword>
<keyword evidence="1" id="KW-0472">Membrane</keyword>
<reference evidence="4" key="1">
    <citation type="submission" date="2012-12" db="EMBL/GenBank/DDBJ databases">
        <authorList>
            <person name="Hellsten U."/>
            <person name="Grimwood J."/>
            <person name="Chapman J.A."/>
            <person name="Shapiro H."/>
            <person name="Aerts A."/>
            <person name="Otillar R.P."/>
            <person name="Terry A.Y."/>
            <person name="Boore J.L."/>
            <person name="Simakov O."/>
            <person name="Marletaz F."/>
            <person name="Cho S.-J."/>
            <person name="Edsinger-Gonzales E."/>
            <person name="Havlak P."/>
            <person name="Kuo D.-H."/>
            <person name="Larsson T."/>
            <person name="Lv J."/>
            <person name="Arendt D."/>
            <person name="Savage R."/>
            <person name="Osoegawa K."/>
            <person name="de Jong P."/>
            <person name="Lindberg D.R."/>
            <person name="Seaver E.C."/>
            <person name="Weisblat D.A."/>
            <person name="Putnam N.H."/>
            <person name="Grigoriev I.V."/>
            <person name="Rokhsar D.S."/>
        </authorList>
    </citation>
    <scope>NUCLEOTIDE SEQUENCE</scope>
    <source>
        <strain evidence="4">I ESC-2004</strain>
    </source>
</reference>
<evidence type="ECO:0000313" key="4">
    <source>
        <dbReference type="Proteomes" id="UP000014760"/>
    </source>
</evidence>
<evidence type="ECO:0000313" key="3">
    <source>
        <dbReference type="EnsemblMetazoa" id="CapteP195908"/>
    </source>
</evidence>
<proteinExistence type="predicted"/>